<dbReference type="InterPro" id="IPR006746">
    <property type="entry name" value="26S_Psome_Rpn12"/>
</dbReference>
<dbReference type="EMBL" id="MBFS01003650">
    <property type="protein sequence ID" value="PVU85525.1"/>
    <property type="molecule type" value="Genomic_DNA"/>
</dbReference>
<dbReference type="GO" id="GO:0005829">
    <property type="term" value="C:cytosol"/>
    <property type="evidence" value="ECO:0007669"/>
    <property type="project" value="TreeGrafter"/>
</dbReference>
<dbReference type="Gene3D" id="3.40.30.10">
    <property type="entry name" value="Glutaredoxin"/>
    <property type="match status" value="1"/>
</dbReference>
<reference evidence="4 5" key="1">
    <citation type="journal article" date="2018" name="MBio">
        <title>Comparative Genomics Reveals the Core Gene Toolbox for the Fungus-Insect Symbiosis.</title>
        <authorList>
            <person name="Wang Y."/>
            <person name="Stata M."/>
            <person name="Wang W."/>
            <person name="Stajich J.E."/>
            <person name="White M.M."/>
            <person name="Moncalvo J.M."/>
        </authorList>
    </citation>
    <scope>NUCLEOTIDE SEQUENCE [LARGE SCALE GENOMIC DNA]</scope>
    <source>
        <strain evidence="4 5">SC-DP-2</strain>
    </source>
</reference>
<dbReference type="Gene3D" id="1.25.40.990">
    <property type="match status" value="1"/>
</dbReference>
<dbReference type="PANTHER" id="PTHR12387">
    <property type="entry name" value="26S PROTEASOME NON-ATPASE REGULATORY SUBUNIT 8"/>
    <property type="match status" value="1"/>
</dbReference>
<evidence type="ECO:0000313" key="4">
    <source>
        <dbReference type="EMBL" id="PVU85525.1"/>
    </source>
</evidence>
<evidence type="ECO:0000256" key="1">
    <source>
        <dbReference type="ARBA" id="ARBA00009627"/>
    </source>
</evidence>
<dbReference type="GO" id="GO:0008541">
    <property type="term" value="C:proteasome regulatory particle, lid subcomplex"/>
    <property type="evidence" value="ECO:0007669"/>
    <property type="project" value="TreeGrafter"/>
</dbReference>
<feature type="domain" description="PCI" evidence="3">
    <location>
        <begin position="57"/>
        <end position="232"/>
    </location>
</feature>
<gene>
    <name evidence="4" type="ORF">BB560_006995</name>
</gene>
<dbReference type="InterPro" id="IPR033464">
    <property type="entry name" value="CSN8_PSD8_EIF3K"/>
</dbReference>
<comment type="similarity">
    <text evidence="1">Belongs to the proteasome subunit S14 family.</text>
</comment>
<dbReference type="OrthoDB" id="8775810at2759"/>
<dbReference type="PANTHER" id="PTHR12387:SF0">
    <property type="entry name" value="26S PROTEASOME NON-ATPASE REGULATORY SUBUNIT 8"/>
    <property type="match status" value="1"/>
</dbReference>
<accession>A0A2T9XZN3</accession>
<evidence type="ECO:0000259" key="3">
    <source>
        <dbReference type="PROSITE" id="PS50250"/>
    </source>
</evidence>
<protein>
    <recommendedName>
        <fullName evidence="3">PCI domain-containing protein</fullName>
    </recommendedName>
</protein>
<keyword evidence="5" id="KW-1185">Reference proteome</keyword>
<dbReference type="AlphaFoldDB" id="A0A2T9XZN3"/>
<organism evidence="4 5">
    <name type="scientific">Smittium megazygosporum</name>
    <dbReference type="NCBI Taxonomy" id="133381"/>
    <lineage>
        <taxon>Eukaryota</taxon>
        <taxon>Fungi</taxon>
        <taxon>Fungi incertae sedis</taxon>
        <taxon>Zoopagomycota</taxon>
        <taxon>Kickxellomycotina</taxon>
        <taxon>Harpellomycetes</taxon>
        <taxon>Harpellales</taxon>
        <taxon>Legeriomycetaceae</taxon>
        <taxon>Smittium</taxon>
    </lineage>
</organism>
<keyword evidence="2" id="KW-0647">Proteasome</keyword>
<sequence>MLQLLQPTDASHLFESTEQLIGSGNLVDAKQNISKLKVMRIFEQGAEYELQTNNLKDFEDYMQKLFVYYFAENSVANKSNRVEYKRQNYFIGLYLVVLLCENRISDFHVLIERLEGEAKENEYVEYAQGIEQCLMEGSYKRVYNSQTVAPAPAFRHLVDTRLLVAIRNDIAQCASKAYSRLPIDDAKTLLFCNDYAMLEQIAKHHNWTINHSDRHIYFAANNESKLKNGINGKQIEKTNISTTSSTTGNGDHNKDAENIDYGLEDFSESFENRFEYDPMVKNGMKPPIILPNKRKYMLLDANRTFRKMSLPEIDGEKLVNWPQRTSIHNRIVRVLENIDLMINCAKEVSKPKEIELIKHIYENLNYFDSYKMAITFAYFVFVALYFDNFDLNNPEFIKTVVEKSLAQCSVSNVDQVTNIIINIATESKLLKQETMNINIQAAEMGLFGIPTFSYNSSNTFYWGNDHMIDVAIEALESFSCN</sequence>
<dbReference type="GO" id="GO:0005634">
    <property type="term" value="C:nucleus"/>
    <property type="evidence" value="ECO:0007669"/>
    <property type="project" value="TreeGrafter"/>
</dbReference>
<dbReference type="InterPro" id="IPR000717">
    <property type="entry name" value="PCI_dom"/>
</dbReference>
<dbReference type="PROSITE" id="PS50250">
    <property type="entry name" value="PCI"/>
    <property type="match status" value="1"/>
</dbReference>
<dbReference type="STRING" id="133381.A0A2T9XZN3"/>
<dbReference type="Proteomes" id="UP000245609">
    <property type="component" value="Unassembled WGS sequence"/>
</dbReference>
<evidence type="ECO:0000313" key="5">
    <source>
        <dbReference type="Proteomes" id="UP000245609"/>
    </source>
</evidence>
<evidence type="ECO:0000256" key="2">
    <source>
        <dbReference type="ARBA" id="ARBA00022942"/>
    </source>
</evidence>
<name>A0A2T9XZN3_9FUNG</name>
<dbReference type="Pfam" id="PF10075">
    <property type="entry name" value="CSN8_PSD8_EIF3K"/>
    <property type="match status" value="1"/>
</dbReference>
<dbReference type="GO" id="GO:0043161">
    <property type="term" value="P:proteasome-mediated ubiquitin-dependent protein catabolic process"/>
    <property type="evidence" value="ECO:0007669"/>
    <property type="project" value="TreeGrafter"/>
</dbReference>
<comment type="caution">
    <text evidence="4">The sequence shown here is derived from an EMBL/GenBank/DDBJ whole genome shotgun (WGS) entry which is preliminary data.</text>
</comment>
<proteinExistence type="inferred from homology"/>